<organism evidence="1 2">
    <name type="scientific">Parasponia andersonii</name>
    <name type="common">Sponia andersonii</name>
    <dbReference type="NCBI Taxonomy" id="3476"/>
    <lineage>
        <taxon>Eukaryota</taxon>
        <taxon>Viridiplantae</taxon>
        <taxon>Streptophyta</taxon>
        <taxon>Embryophyta</taxon>
        <taxon>Tracheophyta</taxon>
        <taxon>Spermatophyta</taxon>
        <taxon>Magnoliopsida</taxon>
        <taxon>eudicotyledons</taxon>
        <taxon>Gunneridae</taxon>
        <taxon>Pentapetalae</taxon>
        <taxon>rosids</taxon>
        <taxon>fabids</taxon>
        <taxon>Rosales</taxon>
        <taxon>Cannabaceae</taxon>
        <taxon>Parasponia</taxon>
    </lineage>
</organism>
<proteinExistence type="predicted"/>
<feature type="non-terminal residue" evidence="1">
    <location>
        <position position="68"/>
    </location>
</feature>
<name>A0A2P5DXT9_PARAD</name>
<protein>
    <submittedName>
        <fullName evidence="1">Uncharacterized protein</fullName>
    </submittedName>
</protein>
<gene>
    <name evidence="1" type="ORF">PanWU01x14_020860</name>
</gene>
<evidence type="ECO:0000313" key="1">
    <source>
        <dbReference type="EMBL" id="PON78104.1"/>
    </source>
</evidence>
<dbReference type="Proteomes" id="UP000237105">
    <property type="component" value="Unassembled WGS sequence"/>
</dbReference>
<dbReference type="EMBL" id="JXTB01000010">
    <property type="protein sequence ID" value="PON78104.1"/>
    <property type="molecule type" value="Genomic_DNA"/>
</dbReference>
<evidence type="ECO:0000313" key="2">
    <source>
        <dbReference type="Proteomes" id="UP000237105"/>
    </source>
</evidence>
<keyword evidence="2" id="KW-1185">Reference proteome</keyword>
<sequence length="68" mass="7976">MNFVNFCYKKAYGENSLEIILLCYKLQDPFNEYEDKSSHCVQVLRLCRKGLSKSAQPNSMDMESELFK</sequence>
<dbReference type="AlphaFoldDB" id="A0A2P5DXT9"/>
<accession>A0A2P5DXT9</accession>
<comment type="caution">
    <text evidence="1">The sequence shown here is derived from an EMBL/GenBank/DDBJ whole genome shotgun (WGS) entry which is preliminary data.</text>
</comment>
<reference evidence="2" key="1">
    <citation type="submission" date="2016-06" db="EMBL/GenBank/DDBJ databases">
        <title>Parallel loss of symbiosis genes in relatives of nitrogen-fixing non-legume Parasponia.</title>
        <authorList>
            <person name="Van Velzen R."/>
            <person name="Holmer R."/>
            <person name="Bu F."/>
            <person name="Rutten L."/>
            <person name="Van Zeijl A."/>
            <person name="Liu W."/>
            <person name="Santuari L."/>
            <person name="Cao Q."/>
            <person name="Sharma T."/>
            <person name="Shen D."/>
            <person name="Roswanjaya Y."/>
            <person name="Wardhani T."/>
            <person name="Kalhor M.S."/>
            <person name="Jansen J."/>
            <person name="Van den Hoogen J."/>
            <person name="Gungor B."/>
            <person name="Hartog M."/>
            <person name="Hontelez J."/>
            <person name="Verver J."/>
            <person name="Yang W.-C."/>
            <person name="Schijlen E."/>
            <person name="Repin R."/>
            <person name="Schilthuizen M."/>
            <person name="Schranz E."/>
            <person name="Heidstra R."/>
            <person name="Miyata K."/>
            <person name="Fedorova E."/>
            <person name="Kohlen W."/>
            <person name="Bisseling T."/>
            <person name="Smit S."/>
            <person name="Geurts R."/>
        </authorList>
    </citation>
    <scope>NUCLEOTIDE SEQUENCE [LARGE SCALE GENOMIC DNA]</scope>
    <source>
        <strain evidence="2">cv. WU1-14</strain>
    </source>
</reference>